<dbReference type="PANTHER" id="PTHR21064:SF6">
    <property type="entry name" value="AMINOGLYCOSIDE PHOSPHOTRANSFERASE DOMAIN-CONTAINING PROTEIN"/>
    <property type="match status" value="1"/>
</dbReference>
<organism evidence="3 4">
    <name type="scientific">Thermostaphylospora chromogena</name>
    <dbReference type="NCBI Taxonomy" id="35622"/>
    <lineage>
        <taxon>Bacteria</taxon>
        <taxon>Bacillati</taxon>
        <taxon>Actinomycetota</taxon>
        <taxon>Actinomycetes</taxon>
        <taxon>Streptosporangiales</taxon>
        <taxon>Thermomonosporaceae</taxon>
        <taxon>Thermostaphylospora</taxon>
    </lineage>
</organism>
<evidence type="ECO:0000313" key="4">
    <source>
        <dbReference type="Proteomes" id="UP000217103"/>
    </source>
</evidence>
<dbReference type="GO" id="GO:0009088">
    <property type="term" value="P:threonine biosynthetic process"/>
    <property type="evidence" value="ECO:0007669"/>
    <property type="project" value="TreeGrafter"/>
</dbReference>
<comment type="similarity">
    <text evidence="1">Belongs to the pseudomonas-type ThrB family.</text>
</comment>
<proteinExistence type="inferred from homology"/>
<evidence type="ECO:0000259" key="2">
    <source>
        <dbReference type="Pfam" id="PF01636"/>
    </source>
</evidence>
<name>A0A1H1GTY0_9ACTN</name>
<dbReference type="RefSeq" id="WP_093260659.1">
    <property type="nucleotide sequence ID" value="NZ_FNKK01000002.1"/>
</dbReference>
<dbReference type="GO" id="GO:0004413">
    <property type="term" value="F:homoserine kinase activity"/>
    <property type="evidence" value="ECO:0007669"/>
    <property type="project" value="TreeGrafter"/>
</dbReference>
<dbReference type="Gene3D" id="3.90.1200.10">
    <property type="match status" value="1"/>
</dbReference>
<dbReference type="InterPro" id="IPR050249">
    <property type="entry name" value="Pseudomonas-type_ThrB"/>
</dbReference>
<dbReference type="SUPFAM" id="SSF56112">
    <property type="entry name" value="Protein kinase-like (PK-like)"/>
    <property type="match status" value="1"/>
</dbReference>
<dbReference type="EMBL" id="FNKK01000002">
    <property type="protein sequence ID" value="SDR16682.1"/>
    <property type="molecule type" value="Genomic_DNA"/>
</dbReference>
<dbReference type="Proteomes" id="UP000217103">
    <property type="component" value="Unassembled WGS sequence"/>
</dbReference>
<dbReference type="PANTHER" id="PTHR21064">
    <property type="entry name" value="AMINOGLYCOSIDE PHOSPHOTRANSFERASE DOMAIN-CONTAINING PROTEIN-RELATED"/>
    <property type="match status" value="1"/>
</dbReference>
<accession>A0A1H1GTY0</accession>
<dbReference type="InterPro" id="IPR011009">
    <property type="entry name" value="Kinase-like_dom_sf"/>
</dbReference>
<keyword evidence="4" id="KW-1185">Reference proteome</keyword>
<evidence type="ECO:0000313" key="3">
    <source>
        <dbReference type="EMBL" id="SDR16682.1"/>
    </source>
</evidence>
<gene>
    <name evidence="3" type="ORF">SAMN04489764_3823</name>
</gene>
<evidence type="ECO:0000256" key="1">
    <source>
        <dbReference type="ARBA" id="ARBA00038240"/>
    </source>
</evidence>
<keyword evidence="3" id="KW-0418">Kinase</keyword>
<dbReference type="AlphaFoldDB" id="A0A1H1GTY0"/>
<reference evidence="3 4" key="1">
    <citation type="submission" date="2016-10" db="EMBL/GenBank/DDBJ databases">
        <authorList>
            <person name="de Groot N.N."/>
        </authorList>
    </citation>
    <scope>NUCLEOTIDE SEQUENCE [LARGE SCALE GENOMIC DNA]</scope>
    <source>
        <strain evidence="3 4">DSM 43794</strain>
    </source>
</reference>
<protein>
    <submittedName>
        <fullName evidence="3">Ser/Thr protein kinase RdoA involved in Cpx stress response, MazF antagonist</fullName>
    </submittedName>
</protein>
<sequence>MPVHDLSEGRAVLARVTEVARSALARYPLSDEAEVTLISVSENATFRVDDPATGERAVLRVHRLGYHTDDAIRSELVWLSAVRDQEGVTTPRVLPATDGEPLVRVPDPDGGPARTCVMFEFLPGTEPPQDRLVEEFERLGEVTARMHRHARAWRRPASFTRFHWDYDAALGATSRWGRWRDGVGVTGEAARLLSRLDRELRARLAGYGTGPERYGLIHADLRLANLLVDGRDLGVIDFDDCGFGWYMYDLAAAVSFIEHDPRVPELIDAWARGYRTVLELPAEDEAEAWTFIMFRRLLLVAWVGSHQGADIARTLGAAYTDGTCELAERYLSGGF</sequence>
<dbReference type="OrthoDB" id="241498at2"/>
<feature type="domain" description="Aminoglycoside phosphotransferase" evidence="2">
    <location>
        <begin position="41"/>
        <end position="281"/>
    </location>
</feature>
<dbReference type="STRING" id="35622.SAMN04489764_3823"/>
<keyword evidence="3" id="KW-0808">Transferase</keyword>
<dbReference type="InterPro" id="IPR002575">
    <property type="entry name" value="Aminoglycoside_PTrfase"/>
</dbReference>
<dbReference type="Pfam" id="PF01636">
    <property type="entry name" value="APH"/>
    <property type="match status" value="1"/>
</dbReference>